<dbReference type="InterPro" id="IPR018968">
    <property type="entry name" value="Phasin"/>
</dbReference>
<dbReference type="RefSeq" id="WP_176531887.1">
    <property type="nucleotide sequence ID" value="NZ_CP088022.1"/>
</dbReference>
<organism evidence="2">
    <name type="scientific">Bradyrhizobium quebecense</name>
    <dbReference type="NCBI Taxonomy" id="2748629"/>
    <lineage>
        <taxon>Bacteria</taxon>
        <taxon>Pseudomonadati</taxon>
        <taxon>Pseudomonadota</taxon>
        <taxon>Alphaproteobacteria</taxon>
        <taxon>Hyphomicrobiales</taxon>
        <taxon>Nitrobacteraceae</taxon>
        <taxon>Bradyrhizobium</taxon>
    </lineage>
</organism>
<accession>A0A973WSD4</accession>
<gene>
    <name evidence="2" type="ORF">HU230_21930</name>
</gene>
<protein>
    <submittedName>
        <fullName evidence="2">Phasin family protein</fullName>
    </submittedName>
</protein>
<reference evidence="2" key="1">
    <citation type="submission" date="2020-06" db="EMBL/GenBank/DDBJ databases">
        <title>Whole Genome Sequence of Bradyrhizobium sp. Strain 66S1MB.</title>
        <authorList>
            <person name="Bromfield E."/>
            <person name="Cloutier S."/>
        </authorList>
    </citation>
    <scope>NUCLEOTIDE SEQUENCE</scope>
    <source>
        <strain evidence="2">66S1MB</strain>
    </source>
</reference>
<comment type="caution">
    <text evidence="2">The sequence shown here is derived from an EMBL/GenBank/DDBJ whole genome shotgun (WGS) entry which is preliminary data.</text>
</comment>
<dbReference type="EMBL" id="JABWSX010000001">
    <property type="protein sequence ID" value="NVL08365.1"/>
    <property type="molecule type" value="Genomic_DNA"/>
</dbReference>
<feature type="domain" description="Phasin" evidence="1">
    <location>
        <begin position="45"/>
        <end position="142"/>
    </location>
</feature>
<dbReference type="AlphaFoldDB" id="A0A973WSD4"/>
<evidence type="ECO:0000313" key="2">
    <source>
        <dbReference type="EMBL" id="NVL08365.1"/>
    </source>
</evidence>
<dbReference type="Pfam" id="PF09361">
    <property type="entry name" value="Phasin_2"/>
    <property type="match status" value="1"/>
</dbReference>
<proteinExistence type="predicted"/>
<evidence type="ECO:0000259" key="1">
    <source>
        <dbReference type="Pfam" id="PF09361"/>
    </source>
</evidence>
<name>A0A973WSD4_9BRAD</name>
<sequence>MSDVHTNEVSDNPKVGGFNLPLFALPKAFQGFAEQNAARAREQFEKVQEASEEISVLLKEAYSINARGSADYAAKVLDISQTNTSSALAFMTELVATRSLSEAIRLSADHGRRSFEVTTVQNKELWEIAKKVATETAQPIRKSLAKVLKTPS</sequence>